<dbReference type="AlphaFoldDB" id="A0A1H5W8U9"/>
<dbReference type="SMR" id="A0A1H5W8U9"/>
<evidence type="ECO:0000313" key="2">
    <source>
        <dbReference type="EMBL" id="SFD72925.1"/>
    </source>
</evidence>
<name>A0A1H5W8U9_9PSEU</name>
<sequence length="70" mass="7543">MHNDDSQSALLAAFVLRELCALEIPEAGRLAQEIEAEGVAQVGRFPDQAQAEDLVVALQRHGLHGAVRPL</sequence>
<proteinExistence type="predicted"/>
<dbReference type="GO" id="GO:0008233">
    <property type="term" value="F:peptidase activity"/>
    <property type="evidence" value="ECO:0007669"/>
    <property type="project" value="UniProtKB-KW"/>
</dbReference>
<dbReference type="Proteomes" id="UP000236729">
    <property type="component" value="Unassembled WGS sequence"/>
</dbReference>
<reference evidence="3 4" key="1">
    <citation type="submission" date="2016-10" db="EMBL/GenBank/DDBJ databases">
        <authorList>
            <person name="Varghese N."/>
            <person name="Submissions S."/>
        </authorList>
    </citation>
    <scope>NUCLEOTIDE SEQUENCE [LARGE SCALE GENOMIC DNA]</scope>
    <source>
        <strain evidence="4">ATCC 20501</strain>
        <strain evidence="2 3">CGMCC 4.3529</strain>
    </source>
</reference>
<evidence type="ECO:0000313" key="3">
    <source>
        <dbReference type="Proteomes" id="UP000199690"/>
    </source>
</evidence>
<evidence type="ECO:0000313" key="1">
    <source>
        <dbReference type="EMBL" id="SEF95227.1"/>
    </source>
</evidence>
<protein>
    <submittedName>
        <fullName evidence="1">ATP-dependent Clp protease adaptor protein ClpS</fullName>
    </submittedName>
</protein>
<dbReference type="SUPFAM" id="SSF54736">
    <property type="entry name" value="ClpS-like"/>
    <property type="match status" value="1"/>
</dbReference>
<accession>A0A1H5W8U9</accession>
<keyword evidence="1" id="KW-0378">Hydrolase</keyword>
<dbReference type="Proteomes" id="UP000199690">
    <property type="component" value="Unassembled WGS sequence"/>
</dbReference>
<dbReference type="Gene3D" id="3.30.1390.10">
    <property type="match status" value="1"/>
</dbReference>
<reference evidence="1" key="2">
    <citation type="submission" date="2016-10" db="EMBL/GenBank/DDBJ databases">
        <authorList>
            <person name="de Groot N.N."/>
        </authorList>
    </citation>
    <scope>NUCLEOTIDE SEQUENCE [LARGE SCALE GENOMIC DNA]</scope>
    <source>
        <strain evidence="1">ATCC 20501</strain>
    </source>
</reference>
<keyword evidence="3" id="KW-1185">Reference proteome</keyword>
<keyword evidence="1" id="KW-0645">Protease</keyword>
<dbReference type="GO" id="GO:0006508">
    <property type="term" value="P:proteolysis"/>
    <property type="evidence" value="ECO:0007669"/>
    <property type="project" value="UniProtKB-KW"/>
</dbReference>
<gene>
    <name evidence="1" type="ORF">SAMN02982929_01098</name>
    <name evidence="2" type="ORF">SAMN05216506_10670</name>
</gene>
<dbReference type="EMBL" id="FNVB01000002">
    <property type="protein sequence ID" value="SEF95227.1"/>
    <property type="molecule type" value="Genomic_DNA"/>
</dbReference>
<accession>A0A1I1UQQ1</accession>
<evidence type="ECO:0000313" key="4">
    <source>
        <dbReference type="Proteomes" id="UP000236729"/>
    </source>
</evidence>
<organism evidence="1 4">
    <name type="scientific">Saccharopolyspora kobensis</name>
    <dbReference type="NCBI Taxonomy" id="146035"/>
    <lineage>
        <taxon>Bacteria</taxon>
        <taxon>Bacillati</taxon>
        <taxon>Actinomycetota</taxon>
        <taxon>Actinomycetes</taxon>
        <taxon>Pseudonocardiales</taxon>
        <taxon>Pseudonocardiaceae</taxon>
        <taxon>Saccharopolyspora</taxon>
    </lineage>
</organism>
<dbReference type="EMBL" id="FOME01000006">
    <property type="protein sequence ID" value="SFD72925.1"/>
    <property type="molecule type" value="Genomic_DNA"/>
</dbReference>
<dbReference type="InterPro" id="IPR014719">
    <property type="entry name" value="Ribosomal_bL12_C/ClpS-like"/>
</dbReference>